<dbReference type="InterPro" id="IPR014746">
    <property type="entry name" value="Gln_synth/guanido_kin_cat_dom"/>
</dbReference>
<evidence type="ECO:0000256" key="2">
    <source>
        <dbReference type="ARBA" id="ARBA00022741"/>
    </source>
</evidence>
<protein>
    <recommendedName>
        <fullName evidence="5">Putative glutamate--cysteine ligase 2</fullName>
        <ecNumber evidence="5">6.3.2.2</ecNumber>
    </recommendedName>
    <alternativeName>
        <fullName evidence="5">Gamma-glutamylcysteine synthetase 2</fullName>
        <shortName evidence="5">GCS 2</shortName>
        <shortName evidence="5">Gamma-GCS 2</shortName>
    </alternativeName>
</protein>
<dbReference type="EMBL" id="JACHXF010000024">
    <property type="protein sequence ID" value="MBB3100291.1"/>
    <property type="molecule type" value="Genomic_DNA"/>
</dbReference>
<comment type="similarity">
    <text evidence="5">Belongs to the glutamate--cysteine ligase type 2 family. YbdK subfamily.</text>
</comment>
<evidence type="ECO:0000313" key="6">
    <source>
        <dbReference type="EMBL" id="MBB3100291.1"/>
    </source>
</evidence>
<dbReference type="Gene3D" id="3.30.590.20">
    <property type="match status" value="1"/>
</dbReference>
<keyword evidence="7" id="KW-1185">Reference proteome</keyword>
<proteinExistence type="inferred from homology"/>
<dbReference type="GO" id="GO:0042398">
    <property type="term" value="P:modified amino acid biosynthetic process"/>
    <property type="evidence" value="ECO:0007669"/>
    <property type="project" value="InterPro"/>
</dbReference>
<comment type="catalytic activity">
    <reaction evidence="4 5">
        <text>L-cysteine + L-glutamate + ATP = gamma-L-glutamyl-L-cysteine + ADP + phosphate + H(+)</text>
        <dbReference type="Rhea" id="RHEA:13285"/>
        <dbReference type="ChEBI" id="CHEBI:15378"/>
        <dbReference type="ChEBI" id="CHEBI:29985"/>
        <dbReference type="ChEBI" id="CHEBI:30616"/>
        <dbReference type="ChEBI" id="CHEBI:35235"/>
        <dbReference type="ChEBI" id="CHEBI:43474"/>
        <dbReference type="ChEBI" id="CHEBI:58173"/>
        <dbReference type="ChEBI" id="CHEBI:456216"/>
        <dbReference type="EC" id="6.3.2.2"/>
    </reaction>
</comment>
<evidence type="ECO:0000256" key="1">
    <source>
        <dbReference type="ARBA" id="ARBA00022598"/>
    </source>
</evidence>
<sequence length="380" mass="40934">MTSMITAARTVTWPATATVLTVGVEEEFLLLDPATGANLPVADQVMAALPESLHRRSRREMRRSMIELVTGVCTGMRDVRAQLSAQRRATADIAEAAGARLVAVAATPVAEPDVGVPCEQRYQHLAEKYGPVAHDPAACGLHVHVGVPDRELAVQVCNHLQVWLPVIRALTSNSPLFLGADTGHASWRSVQLLRWPSIGPTPYFASARDYGRTVADLISSEMVLDEASIYWYARLSPTYPTVEIRVGDVCADVDDTVLVTALVRAAVATAITDIRAGLPASRPRDCVLDAANWRSARDGLSGDLIDLRLGRARPAWELVDEFFATVSPALLETGDLELVLDGLNRLRDIGDGATRQRAILHATGDIRTVLAALAAWTQGG</sequence>
<dbReference type="PANTHER" id="PTHR36510">
    <property type="entry name" value="GLUTAMATE--CYSTEINE LIGASE 2-RELATED"/>
    <property type="match status" value="1"/>
</dbReference>
<organism evidence="6 7">
    <name type="scientific">Actinoplanes campanulatus</name>
    <dbReference type="NCBI Taxonomy" id="113559"/>
    <lineage>
        <taxon>Bacteria</taxon>
        <taxon>Bacillati</taxon>
        <taxon>Actinomycetota</taxon>
        <taxon>Actinomycetes</taxon>
        <taxon>Micromonosporales</taxon>
        <taxon>Micromonosporaceae</taxon>
        <taxon>Actinoplanes</taxon>
    </lineage>
</organism>
<dbReference type="GO" id="GO:0005524">
    <property type="term" value="F:ATP binding"/>
    <property type="evidence" value="ECO:0007669"/>
    <property type="project" value="UniProtKB-KW"/>
</dbReference>
<dbReference type="GO" id="GO:0004357">
    <property type="term" value="F:glutamate-cysteine ligase activity"/>
    <property type="evidence" value="ECO:0007669"/>
    <property type="project" value="UniProtKB-EC"/>
</dbReference>
<dbReference type="SUPFAM" id="SSF55931">
    <property type="entry name" value="Glutamine synthetase/guanido kinase"/>
    <property type="match status" value="1"/>
</dbReference>
<dbReference type="InterPro" id="IPR006336">
    <property type="entry name" value="GCS2"/>
</dbReference>
<evidence type="ECO:0000256" key="3">
    <source>
        <dbReference type="ARBA" id="ARBA00022840"/>
    </source>
</evidence>
<dbReference type="NCBIfam" id="TIGR02050">
    <property type="entry name" value="gshA_cyan_rel"/>
    <property type="match status" value="1"/>
</dbReference>
<keyword evidence="3 5" id="KW-0067">ATP-binding</keyword>
<evidence type="ECO:0000256" key="4">
    <source>
        <dbReference type="ARBA" id="ARBA00048819"/>
    </source>
</evidence>
<dbReference type="InterPro" id="IPR011793">
    <property type="entry name" value="YbdK"/>
</dbReference>
<dbReference type="HAMAP" id="MF_01609">
    <property type="entry name" value="Glu_cys_ligase_2"/>
    <property type="match status" value="1"/>
</dbReference>
<evidence type="ECO:0000313" key="7">
    <source>
        <dbReference type="Proteomes" id="UP000590749"/>
    </source>
</evidence>
<dbReference type="InterPro" id="IPR050141">
    <property type="entry name" value="GCL_type2/YbdK_subfam"/>
</dbReference>
<keyword evidence="2 5" id="KW-0547">Nucleotide-binding</keyword>
<keyword evidence="1 5" id="KW-0436">Ligase</keyword>
<dbReference type="Pfam" id="PF04107">
    <property type="entry name" value="GCS2"/>
    <property type="match status" value="1"/>
</dbReference>
<accession>A0A7W5APW5</accession>
<dbReference type="NCBIfam" id="NF010041">
    <property type="entry name" value="PRK13517.1-1"/>
    <property type="match status" value="1"/>
</dbReference>
<gene>
    <name evidence="6" type="ORF">FHR83_008013</name>
</gene>
<name>A0A7W5APW5_9ACTN</name>
<comment type="function">
    <text evidence="5">ATP-dependent carboxylate-amine ligase which exhibits weak glutamate--cysteine ligase activity.</text>
</comment>
<dbReference type="Proteomes" id="UP000590749">
    <property type="component" value="Unassembled WGS sequence"/>
</dbReference>
<comment type="caution">
    <text evidence="6">The sequence shown here is derived from an EMBL/GenBank/DDBJ whole genome shotgun (WGS) entry which is preliminary data.</text>
</comment>
<dbReference type="EC" id="6.3.2.2" evidence="5"/>
<dbReference type="PANTHER" id="PTHR36510:SF1">
    <property type="entry name" value="GLUTAMATE--CYSTEINE LIGASE 2-RELATED"/>
    <property type="match status" value="1"/>
</dbReference>
<evidence type="ECO:0000256" key="5">
    <source>
        <dbReference type="HAMAP-Rule" id="MF_01609"/>
    </source>
</evidence>
<reference evidence="6 7" key="1">
    <citation type="submission" date="2020-08" db="EMBL/GenBank/DDBJ databases">
        <title>Genomic Encyclopedia of Type Strains, Phase III (KMG-III): the genomes of soil and plant-associated and newly described type strains.</title>
        <authorList>
            <person name="Whitman W."/>
        </authorList>
    </citation>
    <scope>NUCLEOTIDE SEQUENCE [LARGE SCALE GENOMIC DNA]</scope>
    <source>
        <strain evidence="6 7">CECT 3287</strain>
    </source>
</reference>
<dbReference type="AlphaFoldDB" id="A0A7W5APW5"/>
<dbReference type="RefSeq" id="WP_183226346.1">
    <property type="nucleotide sequence ID" value="NZ_BMPW01000025.1"/>
</dbReference>